<gene>
    <name evidence="1" type="ORF">GMARGA_LOCUS33649</name>
</gene>
<accession>A0ABN7WRV2</accession>
<feature type="non-terminal residue" evidence="1">
    <location>
        <position position="1"/>
    </location>
</feature>
<sequence length="110" mass="12636">LIVVCNIKSIYGEFSLTLGWALKENQKFGKKGAGKRINKHVISYLEGYFLVGNANKSERYSAEEMWKELMELVKIGSLEESDIPKVLTIQNWITRYAAQYKQQTAQMISQ</sequence>
<dbReference type="EMBL" id="CAJVQB010056587">
    <property type="protein sequence ID" value="CAG8837762.1"/>
    <property type="molecule type" value="Genomic_DNA"/>
</dbReference>
<name>A0ABN7WRV2_GIGMA</name>
<evidence type="ECO:0000313" key="1">
    <source>
        <dbReference type="EMBL" id="CAG8837762.1"/>
    </source>
</evidence>
<proteinExistence type="predicted"/>
<evidence type="ECO:0000313" key="2">
    <source>
        <dbReference type="Proteomes" id="UP000789901"/>
    </source>
</evidence>
<keyword evidence="2" id="KW-1185">Reference proteome</keyword>
<comment type="caution">
    <text evidence="1">The sequence shown here is derived from an EMBL/GenBank/DDBJ whole genome shotgun (WGS) entry which is preliminary data.</text>
</comment>
<dbReference type="Proteomes" id="UP000789901">
    <property type="component" value="Unassembled WGS sequence"/>
</dbReference>
<organism evidence="1 2">
    <name type="scientific">Gigaspora margarita</name>
    <dbReference type="NCBI Taxonomy" id="4874"/>
    <lineage>
        <taxon>Eukaryota</taxon>
        <taxon>Fungi</taxon>
        <taxon>Fungi incertae sedis</taxon>
        <taxon>Mucoromycota</taxon>
        <taxon>Glomeromycotina</taxon>
        <taxon>Glomeromycetes</taxon>
        <taxon>Diversisporales</taxon>
        <taxon>Gigasporaceae</taxon>
        <taxon>Gigaspora</taxon>
    </lineage>
</organism>
<protein>
    <submittedName>
        <fullName evidence="1">27634_t:CDS:1</fullName>
    </submittedName>
</protein>
<reference evidence="1 2" key="1">
    <citation type="submission" date="2021-06" db="EMBL/GenBank/DDBJ databases">
        <authorList>
            <person name="Kallberg Y."/>
            <person name="Tangrot J."/>
            <person name="Rosling A."/>
        </authorList>
    </citation>
    <scope>NUCLEOTIDE SEQUENCE [LARGE SCALE GENOMIC DNA]</scope>
    <source>
        <strain evidence="1 2">120-4 pot B 10/14</strain>
    </source>
</reference>